<feature type="region of interest" description="Disordered" evidence="10">
    <location>
        <begin position="1"/>
        <end position="22"/>
    </location>
</feature>
<dbReference type="InterPro" id="IPR029066">
    <property type="entry name" value="PLP-binding_barrel"/>
</dbReference>
<dbReference type="InterPro" id="IPR009006">
    <property type="entry name" value="Ala_racemase/Decarboxylase_C"/>
</dbReference>
<evidence type="ECO:0000256" key="7">
    <source>
        <dbReference type="NCBIfam" id="TIGR01048"/>
    </source>
</evidence>
<evidence type="ECO:0000256" key="8">
    <source>
        <dbReference type="PIRSR" id="PIRSR600183-50"/>
    </source>
</evidence>
<dbReference type="InterPro" id="IPR022657">
    <property type="entry name" value="De-COase2_CS"/>
</dbReference>
<dbReference type="EMBL" id="CP060713">
    <property type="protein sequence ID" value="QNN55096.1"/>
    <property type="molecule type" value="Genomic_DNA"/>
</dbReference>
<comment type="subunit">
    <text evidence="6">Homodimer.</text>
</comment>
<evidence type="ECO:0000256" key="9">
    <source>
        <dbReference type="RuleBase" id="RU003738"/>
    </source>
</evidence>
<dbReference type="GO" id="GO:0008836">
    <property type="term" value="F:diaminopimelate decarboxylase activity"/>
    <property type="evidence" value="ECO:0007669"/>
    <property type="project" value="UniProtKB-UniRule"/>
</dbReference>
<comment type="pathway">
    <text evidence="6 9">Amino-acid biosynthesis; L-lysine biosynthesis via DAP pathway; L-lysine from DL-2,6-diaminopimelate: step 1/1.</text>
</comment>
<feature type="binding site" evidence="6">
    <location>
        <position position="393"/>
    </location>
    <ligand>
        <name>substrate</name>
    </ligand>
</feature>
<dbReference type="Proteomes" id="UP000515947">
    <property type="component" value="Chromosome"/>
</dbReference>
<evidence type="ECO:0000256" key="10">
    <source>
        <dbReference type="SAM" id="MobiDB-lite"/>
    </source>
</evidence>
<keyword evidence="13" id="KW-1185">Reference proteome</keyword>
<dbReference type="GO" id="GO:0009089">
    <property type="term" value="P:lysine biosynthetic process via diaminopimelate"/>
    <property type="evidence" value="ECO:0007669"/>
    <property type="project" value="UniProtKB-UniRule"/>
</dbReference>
<gene>
    <name evidence="6 12" type="primary">lysA</name>
    <name evidence="12" type="ORF">H9L09_15705</name>
</gene>
<proteinExistence type="inferred from homology"/>
<name>A0A7G9RHM1_9ACTN</name>
<dbReference type="GO" id="GO:0030170">
    <property type="term" value="F:pyridoxal phosphate binding"/>
    <property type="evidence" value="ECO:0007669"/>
    <property type="project" value="UniProtKB-UniRule"/>
</dbReference>
<reference evidence="12 13" key="1">
    <citation type="submission" date="2020-08" db="EMBL/GenBank/DDBJ databases">
        <title>Genome sequence of Nocardioides mesophilus KACC 16243T.</title>
        <authorList>
            <person name="Hyun D.-W."/>
            <person name="Bae J.-W."/>
        </authorList>
    </citation>
    <scope>NUCLEOTIDE SEQUENCE [LARGE SCALE GENOMIC DNA]</scope>
    <source>
        <strain evidence="12 13">KACC 16243</strain>
    </source>
</reference>
<keyword evidence="5 6" id="KW-0456">Lyase</keyword>
<dbReference type="PRINTS" id="PR01179">
    <property type="entry name" value="ODADCRBXLASE"/>
</dbReference>
<dbReference type="KEGG" id="nmes:H9L09_15705"/>
<organism evidence="12 13">
    <name type="scientific">Nocardioides mesophilus</name>
    <dbReference type="NCBI Taxonomy" id="433659"/>
    <lineage>
        <taxon>Bacteria</taxon>
        <taxon>Bacillati</taxon>
        <taxon>Actinomycetota</taxon>
        <taxon>Actinomycetes</taxon>
        <taxon>Propionibacteriales</taxon>
        <taxon>Nocardioidaceae</taxon>
        <taxon>Nocardioides</taxon>
    </lineage>
</organism>
<dbReference type="FunFam" id="3.20.20.10:FF:000003">
    <property type="entry name" value="Diaminopimelate decarboxylase"/>
    <property type="match status" value="1"/>
</dbReference>
<feature type="active site" description="Proton donor" evidence="8">
    <location>
        <position position="392"/>
    </location>
</feature>
<evidence type="ECO:0000259" key="11">
    <source>
        <dbReference type="Pfam" id="PF02784"/>
    </source>
</evidence>
<keyword evidence="4 6" id="KW-0457">Lysine biosynthesis</keyword>
<dbReference type="HAMAP" id="MF_02120">
    <property type="entry name" value="LysA"/>
    <property type="match status" value="1"/>
</dbReference>
<dbReference type="Gene3D" id="2.40.37.10">
    <property type="entry name" value="Lyase, Ornithine Decarboxylase, Chain A, domain 1"/>
    <property type="match status" value="1"/>
</dbReference>
<evidence type="ECO:0000256" key="6">
    <source>
        <dbReference type="HAMAP-Rule" id="MF_02120"/>
    </source>
</evidence>
<dbReference type="SUPFAM" id="SSF50621">
    <property type="entry name" value="Alanine racemase C-terminal domain-like"/>
    <property type="match status" value="1"/>
</dbReference>
<feature type="binding site" evidence="6">
    <location>
        <position position="422"/>
    </location>
    <ligand>
        <name>pyridoxal 5'-phosphate</name>
        <dbReference type="ChEBI" id="CHEBI:597326"/>
    </ligand>
</feature>
<dbReference type="EC" id="4.1.1.20" evidence="6 7"/>
<evidence type="ECO:0000256" key="1">
    <source>
        <dbReference type="ARBA" id="ARBA00001933"/>
    </source>
</evidence>
<dbReference type="SUPFAM" id="SSF51419">
    <property type="entry name" value="PLP-binding barrel"/>
    <property type="match status" value="1"/>
</dbReference>
<evidence type="ECO:0000256" key="5">
    <source>
        <dbReference type="ARBA" id="ARBA00023239"/>
    </source>
</evidence>
<evidence type="ECO:0000256" key="4">
    <source>
        <dbReference type="ARBA" id="ARBA00023154"/>
    </source>
</evidence>
<keyword evidence="3 6" id="KW-0663">Pyridoxal phosphate</keyword>
<dbReference type="CDD" id="cd06828">
    <property type="entry name" value="PLPDE_III_DapDC"/>
    <property type="match status" value="1"/>
</dbReference>
<comment type="similarity">
    <text evidence="6">Belongs to the Orn/Lys/Arg decarboxylase class-II family. LysA subfamily.</text>
</comment>
<comment type="catalytic activity">
    <reaction evidence="6 9">
        <text>meso-2,6-diaminopimelate + H(+) = L-lysine + CO2</text>
        <dbReference type="Rhea" id="RHEA:15101"/>
        <dbReference type="ChEBI" id="CHEBI:15378"/>
        <dbReference type="ChEBI" id="CHEBI:16526"/>
        <dbReference type="ChEBI" id="CHEBI:32551"/>
        <dbReference type="ChEBI" id="CHEBI:57791"/>
        <dbReference type="EC" id="4.1.1.20"/>
    </reaction>
</comment>
<feature type="binding site" evidence="6">
    <location>
        <begin position="317"/>
        <end position="320"/>
    </location>
    <ligand>
        <name>pyridoxal 5'-phosphate</name>
        <dbReference type="ChEBI" id="CHEBI:597326"/>
    </ligand>
</feature>
<sequence>MHAHEAGWAHAESGRGPSWLRPPEDVNELVPLLWSSTARKNEAGALEIGGVDVRDLVAEHGSPAYVLDEHDFRSRARAFRDAFAGYDVYYAGKAFLCTTVARWVAQEGLFLDVCSGGELSVALRAGVEPARIGFHGNNKTVPELRRAVEVGVGRIIVDSFAEIDRLAALVAELGRPAAVLVRVTAGVEAHTHEYIATAHEDQKFGFSISSGDAYDAVRRVQEAPGLELRGLHSHIGSQIFDTSGFEVAARRVLALHARVSDELGVQMPEMDLGGGFGIAYTTQDDPADPAQLATELTKIVEHECRAFEVPVPRLSVEPGRAIVGPSMCTVYEVGTVKQVGLDAGAVRTYVSVDGGMSDNIRTALYDADYSCTLASRRTGAVPVLGRVVGKHCEAGDIVVKDEFVPGDLAAGDLLAVPGTGAYCRSMASNYNHALRPPVVAVAAGLARVVVRRETEDDLLATDVG</sequence>
<feature type="binding site" evidence="6">
    <location>
        <position position="365"/>
    </location>
    <ligand>
        <name>substrate</name>
    </ligand>
</feature>
<feature type="binding site" evidence="6">
    <location>
        <position position="422"/>
    </location>
    <ligand>
        <name>substrate</name>
    </ligand>
</feature>
<dbReference type="Pfam" id="PF02784">
    <property type="entry name" value="Orn_Arg_deC_N"/>
    <property type="match status" value="1"/>
</dbReference>
<dbReference type="PRINTS" id="PR01181">
    <property type="entry name" value="DAPDCRBXLASE"/>
</dbReference>
<dbReference type="NCBIfam" id="TIGR01048">
    <property type="entry name" value="lysA"/>
    <property type="match status" value="1"/>
</dbReference>
<evidence type="ECO:0000256" key="3">
    <source>
        <dbReference type="ARBA" id="ARBA00022898"/>
    </source>
</evidence>
<dbReference type="PROSITE" id="PS00879">
    <property type="entry name" value="ODR_DC_2_2"/>
    <property type="match status" value="1"/>
</dbReference>
<dbReference type="RefSeq" id="WP_187580936.1">
    <property type="nucleotide sequence ID" value="NZ_CP060713.1"/>
</dbReference>
<dbReference type="PROSITE" id="PS00878">
    <property type="entry name" value="ODR_DC_2_1"/>
    <property type="match status" value="1"/>
</dbReference>
<dbReference type="PANTHER" id="PTHR43727">
    <property type="entry name" value="DIAMINOPIMELATE DECARBOXYLASE"/>
    <property type="match status" value="1"/>
</dbReference>
<dbReference type="PANTHER" id="PTHR43727:SF2">
    <property type="entry name" value="GROUP IV DECARBOXYLASE"/>
    <property type="match status" value="1"/>
</dbReference>
<dbReference type="InterPro" id="IPR022653">
    <property type="entry name" value="De-COase2_pyr-phos_BS"/>
</dbReference>
<protein>
    <recommendedName>
        <fullName evidence="6 7">Diaminopimelate decarboxylase</fullName>
        <shortName evidence="6">DAP decarboxylase</shortName>
        <shortName evidence="6">DAPDC</shortName>
        <ecNumber evidence="6 7">4.1.1.20</ecNumber>
    </recommendedName>
</protein>
<evidence type="ECO:0000313" key="13">
    <source>
        <dbReference type="Proteomes" id="UP000515947"/>
    </source>
</evidence>
<dbReference type="Gene3D" id="3.20.20.10">
    <property type="entry name" value="Alanine racemase"/>
    <property type="match status" value="1"/>
</dbReference>
<keyword evidence="6" id="KW-0028">Amino-acid biosynthesis</keyword>
<feature type="domain" description="Orn/DAP/Arg decarboxylase 2 N-terminal" evidence="11">
    <location>
        <begin position="71"/>
        <end position="323"/>
    </location>
</feature>
<feature type="modified residue" description="N6-(pyridoxal phosphate)lysine" evidence="6 8">
    <location>
        <position position="93"/>
    </location>
</feature>
<dbReference type="AlphaFoldDB" id="A0A7G9RHM1"/>
<feature type="binding site" evidence="6">
    <location>
        <position position="275"/>
    </location>
    <ligand>
        <name>pyridoxal 5'-phosphate</name>
        <dbReference type="ChEBI" id="CHEBI:597326"/>
    </ligand>
</feature>
<evidence type="ECO:0000313" key="12">
    <source>
        <dbReference type="EMBL" id="QNN55096.1"/>
    </source>
</evidence>
<feature type="binding site" evidence="6">
    <location>
        <position position="320"/>
    </location>
    <ligand>
        <name>substrate</name>
    </ligand>
</feature>
<dbReference type="InterPro" id="IPR000183">
    <property type="entry name" value="Orn/DAP/Arg_de-COase"/>
</dbReference>
<keyword evidence="2 6" id="KW-0210">Decarboxylase</keyword>
<comment type="function">
    <text evidence="6">Specifically catalyzes the decarboxylation of meso-diaminopimelate (meso-DAP) to L-lysine.</text>
</comment>
<dbReference type="InterPro" id="IPR002986">
    <property type="entry name" value="DAP_deCOOHase_LysA"/>
</dbReference>
<dbReference type="UniPathway" id="UPA00034">
    <property type="reaction ID" value="UER00027"/>
</dbReference>
<feature type="binding site" evidence="6">
    <location>
        <position position="361"/>
    </location>
    <ligand>
        <name>substrate</name>
    </ligand>
</feature>
<accession>A0A7G9RHM1</accession>
<comment type="cofactor">
    <cofactor evidence="1 6 8 9">
        <name>pyridoxal 5'-phosphate</name>
        <dbReference type="ChEBI" id="CHEBI:597326"/>
    </cofactor>
</comment>
<evidence type="ECO:0000256" key="2">
    <source>
        <dbReference type="ARBA" id="ARBA00022793"/>
    </source>
</evidence>
<dbReference type="InterPro" id="IPR022644">
    <property type="entry name" value="De-COase2_N"/>
</dbReference>